<dbReference type="InterPro" id="IPR017978">
    <property type="entry name" value="GPCR_3_C"/>
</dbReference>
<evidence type="ECO:0000256" key="7">
    <source>
        <dbReference type="SAM" id="Phobius"/>
    </source>
</evidence>
<evidence type="ECO:0000256" key="3">
    <source>
        <dbReference type="ARBA" id="ARBA00022989"/>
    </source>
</evidence>
<reference evidence="10 11" key="1">
    <citation type="submission" date="2020-04" db="EMBL/GenBank/DDBJ databases">
        <authorList>
            <person name="Alioto T."/>
            <person name="Alioto T."/>
            <person name="Gomez Garrido J."/>
        </authorList>
    </citation>
    <scope>NUCLEOTIDE SEQUENCE [LARGE SCALE GENOMIC DNA]</scope>
</reference>
<keyword evidence="2 7" id="KW-0812">Transmembrane</keyword>
<sequence length="2369" mass="258477">MMHLMRHLRLKLWTTGILLLAVLTAHALQPEECAAESRKIVVNPDADAFIGVILPIRSAGTGLLGCGQPTQDGVELLEALKWAGEVMNHEEGEERLSFVPGVKLGFQVWDTCEHTASLPYALSELVPVLRDGPASCLRSFAEPENGNDTSVPIFVGLVDGAGATRDPDIRTVLAENNVPALVLQPDTLVAAEDRAKAMISMAVELQWRQVAFIFGDDDYGTRMYRSAVRMAADSELCVVAAERLSGQDQRTAASALMTVQAAAAAASATERGSNATGVLVMARRTHFMPLLDAVRHLDSPQLQWLFSDLLDEQDVSKGLTSEKYYSLTLAPPTMPRFEHYWASQVENATASSHNFIQLFEMQKRGCRFQGWSGTKVEELPVCEDQAPADTQDTLGAALRGRNAAAALHVVYTLAHALKSAWAENCQVKGICETLRHMDRQQFQTRHLAAVEVDYSVPQGRMVGLPKTRLGDPSEMAASSLTLMKYQRGKEGRKLRKLFEYTFGSSDASSPDRGHRSAFNRVDFCSESDDPSLCPRCLRLREARTRDRTAPRSLNPSARPSTHHTIPSPQHVYLAGVFSVHQAPFPGAPLLGECGNLDVASARQVEAFTWALKRVNEKYLAPVNIKLGAVLLDACHSSGRALALPASLLGEGAEPILAAVNALPEGEAHLATSVFRAMNISTITTEASMTGDFEMQMRPSADIFALALKDSLTTLGWDYVSVVRSANDVGAEAGVRTLREASVCIATEEILTSESNIIETVAKLLAMKRKGARGVILWTTPEDTIRILAEVENINEAKKQGELFWLIVNDKNNDEVQKMVQQIVPDAFVFSPSEVEAKEFSQHLKSLRDEDLAKNLDNPWLEAFYSRVTKGCVVNDTECDQQQRALHLRSGSDDARIIQAVYAVGASIARARRELCPDLPAGLPGLCPPGGNRPDMKLAVNSYLRATPSERAGGAEDQFAFTSHGAGDVPVVIYQIRQGVAANESATVTKIGTFSSSSSKLSGLTESLIIEGSSSKCISDCITCRKPANRFVMTHPLNPENKPHFYVGVNLGLHTQSPTNPLECNTEISPRGVQNMEAMLWALDRFNANNSIHLSAIVMDSCGSRMRTARDVALLLEQQEVVQMDRIVAMISNDGAEVAESATKLAAPFSIPVIGSDAPFHKQHSPYPLQLNAGLKMRIQTIMRLITKLGWDSISVITTEDGSESEAMMKLAQFEAKKQSVTVMNTVTLPDIRDDLASEVFKNTVLEVRDVARDSGVRAVLVLLPPSQLEQLLMASRFLHQEGEVFPGELVFLGIKHDDIFKKYSDQTLGSLVLQPKVGWVPEFEQYFRSLSENNERNPWFGEFMLSVFGCSGKNCKSPSDLHTYKMEEDPAVVAILNSVTAVSHAFDSVVRDICPESGLPCLAIQDARLVRSRMFEVMPHMAFVGAGMSGVAFSTVAGDNMGASLQVLNVRRVGTNLFGLVPVGMTTRSGDLQLNRNTMKAYAKDLTEVPYTEISSKCADCGAKDKKADFMEVSPGNKVTLLSFGSVHESSKDRAAKCGPLKSMENFQRTAALAFAIEKVNSNPNFTGISGLHYDDCSSPSRAIYQSYGYFSEENSNNELIISNSNTVAMTLFADSSKNEGLETMLSSHGIPVTFTENDEAIMRAQLHAAVAIGQDLGWSRITIVRKEGSDWGKTAAEMLTTEIFPTVRNMCVGEDLDLNVDHQDLKREFQLDLNTPFLLLFKNVKDTQKFLNVLSESKKKNRVLIASGWDETVAFNGSAEIFAVSRDLSTETVAGFREFITAAVTSSPGYIPASWASEYVTAAEKEGAKWKQAHGVSEIIKIVEILASEVQRLCTQDKGQPLCGHDAKGFRDEIRAALTAHLSTQAPNLAIFRMSGNKKDFEKVGAWQKKEGLSVIARKWRKENATNECESFRIGRSGKLTSVINEVPNPPAIIGELREMWGLISASISILGALVTIAFVVYFASATEKAVGTSVLGYQILFGVLILYLSNLTFLIAPSEISCLIRRLVPSLAYCIIVSGMLIKVVTIWRYQDNPKADLERDPLTRPSGLLCCSFSLIIVQAFLSGGWILLIPAEMVPPTKIGGSWTCLASTSKEIVSSLSYVGTMIVLTILVAFKARKHPEARNILICCIFLALEAASWTAAAYSVTLASLHKDCMAGVAAGLIAATLVLVTFFIPKLAQYSRLSKEKKIQQIQSATLRAHKNMQPVMYGVPQYTNSSPNSSARSVVIKAFPDVDDLVGAERIISSRETSIRDDSTEPELANLRADHEEFEAHSPALGLPTSEGLYPIDMYTGPPATTSTFGHGAPPPPPMPRISLVDHCLPGSNEFTALPPPPASLLGSSSDDDEYSRHGNDSHPLKSFPVLARGI</sequence>
<proteinExistence type="predicted"/>
<evidence type="ECO:0000313" key="11">
    <source>
        <dbReference type="Proteomes" id="UP000494165"/>
    </source>
</evidence>
<evidence type="ECO:0000256" key="8">
    <source>
        <dbReference type="SAM" id="SignalP"/>
    </source>
</evidence>
<dbReference type="InterPro" id="IPR028082">
    <property type="entry name" value="Peripla_BP_I"/>
</dbReference>
<feature type="transmembrane region" description="Helical" evidence="7">
    <location>
        <begin position="1941"/>
        <end position="1964"/>
    </location>
</feature>
<dbReference type="OrthoDB" id="425344at2759"/>
<dbReference type="EMBL" id="CADEPI010000143">
    <property type="protein sequence ID" value="CAB3377320.1"/>
    <property type="molecule type" value="Genomic_DNA"/>
</dbReference>
<feature type="transmembrane region" description="Helical" evidence="7">
    <location>
        <begin position="2051"/>
        <end position="2072"/>
    </location>
</feature>
<dbReference type="Gene3D" id="3.40.50.2300">
    <property type="match status" value="7"/>
</dbReference>
<dbReference type="Pfam" id="PF00003">
    <property type="entry name" value="7tm_3"/>
    <property type="match status" value="1"/>
</dbReference>
<dbReference type="InterPro" id="IPR001828">
    <property type="entry name" value="ANF_lig-bd_rcpt"/>
</dbReference>
<comment type="subcellular location">
    <subcellularLocation>
        <location evidence="1">Membrane</location>
        <topology evidence="1">Multi-pass membrane protein</topology>
    </subcellularLocation>
</comment>
<dbReference type="Pfam" id="PF01094">
    <property type="entry name" value="ANF_receptor"/>
    <property type="match status" value="3"/>
</dbReference>
<feature type="chain" id="PRO_5035766854" description="G-protein coupled receptors family 3 profile domain-containing protein" evidence="8">
    <location>
        <begin position="28"/>
        <end position="2369"/>
    </location>
</feature>
<keyword evidence="11" id="KW-1185">Reference proteome</keyword>
<dbReference type="GO" id="GO:0004930">
    <property type="term" value="F:G protein-coupled receptor activity"/>
    <property type="evidence" value="ECO:0007669"/>
    <property type="project" value="InterPro"/>
</dbReference>
<dbReference type="Proteomes" id="UP000494165">
    <property type="component" value="Unassembled WGS sequence"/>
</dbReference>
<keyword evidence="3 7" id="KW-1133">Transmembrane helix</keyword>
<feature type="compositionally biased region" description="Polar residues" evidence="6">
    <location>
        <begin position="551"/>
        <end position="565"/>
    </location>
</feature>
<feature type="signal peptide" evidence="8">
    <location>
        <begin position="1"/>
        <end position="27"/>
    </location>
</feature>
<feature type="region of interest" description="Disordered" evidence="6">
    <location>
        <begin position="2326"/>
        <end position="2369"/>
    </location>
</feature>
<dbReference type="CDD" id="cd13953">
    <property type="entry name" value="7tm_classC_mGluR-like"/>
    <property type="match status" value="1"/>
</dbReference>
<feature type="compositionally biased region" description="Basic and acidic residues" evidence="6">
    <location>
        <begin position="2349"/>
        <end position="2358"/>
    </location>
</feature>
<dbReference type="InterPro" id="IPR050726">
    <property type="entry name" value="mGluR"/>
</dbReference>
<dbReference type="PROSITE" id="PS50259">
    <property type="entry name" value="G_PROTEIN_RECEP_F3_4"/>
    <property type="match status" value="1"/>
</dbReference>
<feature type="transmembrane region" description="Helical" evidence="7">
    <location>
        <begin position="2009"/>
        <end position="2030"/>
    </location>
</feature>
<accession>A0A8S1D1K9</accession>
<keyword evidence="8" id="KW-0732">Signal</keyword>
<keyword evidence="4 7" id="KW-0472">Membrane</keyword>
<evidence type="ECO:0000256" key="2">
    <source>
        <dbReference type="ARBA" id="ARBA00022692"/>
    </source>
</evidence>
<feature type="region of interest" description="Disordered" evidence="6">
    <location>
        <begin position="544"/>
        <end position="565"/>
    </location>
</feature>
<feature type="transmembrane region" description="Helical" evidence="7">
    <location>
        <begin position="2097"/>
        <end position="2115"/>
    </location>
</feature>
<gene>
    <name evidence="10" type="ORF">CLODIP_2_CD05643</name>
</gene>
<feature type="transmembrane region" description="Helical" evidence="7">
    <location>
        <begin position="2158"/>
        <end position="2181"/>
    </location>
</feature>
<name>A0A8S1D1K9_9INSE</name>
<evidence type="ECO:0000256" key="4">
    <source>
        <dbReference type="ARBA" id="ARBA00023136"/>
    </source>
</evidence>
<keyword evidence="5" id="KW-0325">Glycoprotein</keyword>
<organism evidence="10 11">
    <name type="scientific">Cloeon dipterum</name>
    <dbReference type="NCBI Taxonomy" id="197152"/>
    <lineage>
        <taxon>Eukaryota</taxon>
        <taxon>Metazoa</taxon>
        <taxon>Ecdysozoa</taxon>
        <taxon>Arthropoda</taxon>
        <taxon>Hexapoda</taxon>
        <taxon>Insecta</taxon>
        <taxon>Pterygota</taxon>
        <taxon>Palaeoptera</taxon>
        <taxon>Ephemeroptera</taxon>
        <taxon>Pisciforma</taxon>
        <taxon>Baetidae</taxon>
        <taxon>Cloeon</taxon>
    </lineage>
</organism>
<feature type="domain" description="G-protein coupled receptors family 3 profile" evidence="9">
    <location>
        <begin position="1977"/>
        <end position="2180"/>
    </location>
</feature>
<feature type="transmembrane region" description="Helical" evidence="7">
    <location>
        <begin position="1976"/>
        <end position="1997"/>
    </location>
</feature>
<protein>
    <recommendedName>
        <fullName evidence="9">G-protein coupled receptors family 3 profile domain-containing protein</fullName>
    </recommendedName>
</protein>
<dbReference type="PANTHER" id="PTHR24060">
    <property type="entry name" value="METABOTROPIC GLUTAMATE RECEPTOR"/>
    <property type="match status" value="1"/>
</dbReference>
<dbReference type="GO" id="GO:0016020">
    <property type="term" value="C:membrane"/>
    <property type="evidence" value="ECO:0007669"/>
    <property type="project" value="UniProtKB-SubCell"/>
</dbReference>
<evidence type="ECO:0000259" key="9">
    <source>
        <dbReference type="PROSITE" id="PS50259"/>
    </source>
</evidence>
<feature type="transmembrane region" description="Helical" evidence="7">
    <location>
        <begin position="2127"/>
        <end position="2146"/>
    </location>
</feature>
<comment type="caution">
    <text evidence="10">The sequence shown here is derived from an EMBL/GenBank/DDBJ whole genome shotgun (WGS) entry which is preliminary data.</text>
</comment>
<evidence type="ECO:0000313" key="10">
    <source>
        <dbReference type="EMBL" id="CAB3377320.1"/>
    </source>
</evidence>
<evidence type="ECO:0000256" key="1">
    <source>
        <dbReference type="ARBA" id="ARBA00004141"/>
    </source>
</evidence>
<evidence type="ECO:0000256" key="6">
    <source>
        <dbReference type="SAM" id="MobiDB-lite"/>
    </source>
</evidence>
<dbReference type="SUPFAM" id="SSF53822">
    <property type="entry name" value="Periplasmic binding protein-like I"/>
    <property type="match status" value="4"/>
</dbReference>
<evidence type="ECO:0000256" key="5">
    <source>
        <dbReference type="ARBA" id="ARBA00023180"/>
    </source>
</evidence>